<evidence type="ECO:0000256" key="1">
    <source>
        <dbReference type="ARBA" id="ARBA00006206"/>
    </source>
</evidence>
<comment type="caution">
    <text evidence="4">The sequence shown here is derived from an EMBL/GenBank/DDBJ whole genome shotgun (WGS) entry which is preliminary data.</text>
</comment>
<dbReference type="GO" id="GO:0006006">
    <property type="term" value="P:glucose metabolic process"/>
    <property type="evidence" value="ECO:0007669"/>
    <property type="project" value="TreeGrafter"/>
</dbReference>
<evidence type="ECO:0000313" key="5">
    <source>
        <dbReference type="EMBL" id="MEL0564462.1"/>
    </source>
</evidence>
<dbReference type="InterPro" id="IPR008183">
    <property type="entry name" value="Aldose_1/G6P_1-epimerase"/>
</dbReference>
<dbReference type="AlphaFoldDB" id="A0A5N1IEK6"/>
<dbReference type="PANTHER" id="PTHR10091">
    <property type="entry name" value="ALDOSE-1-EPIMERASE"/>
    <property type="match status" value="1"/>
</dbReference>
<dbReference type="Pfam" id="PF01263">
    <property type="entry name" value="Aldose_epim"/>
    <property type="match status" value="1"/>
</dbReference>
<protein>
    <submittedName>
        <fullName evidence="5">Aldose epimerase family protein</fullName>
        <ecNumber evidence="5">5.1.3.-</ecNumber>
    </submittedName>
    <submittedName>
        <fullName evidence="4">Galactose mutarotase</fullName>
    </submittedName>
</protein>
<dbReference type="GO" id="GO:0030246">
    <property type="term" value="F:carbohydrate binding"/>
    <property type="evidence" value="ECO:0007669"/>
    <property type="project" value="InterPro"/>
</dbReference>
<keyword evidence="3" id="KW-0119">Carbohydrate metabolism</keyword>
<dbReference type="KEGG" id="lje:BUE77_03015"/>
<dbReference type="InterPro" id="IPR047215">
    <property type="entry name" value="Galactose_mutarotase-like"/>
</dbReference>
<keyword evidence="7" id="KW-1185">Reference proteome</keyword>
<dbReference type="GO" id="GO:0033499">
    <property type="term" value="P:galactose catabolic process via UDP-galactose, Leloir pathway"/>
    <property type="evidence" value="ECO:0007669"/>
    <property type="project" value="TreeGrafter"/>
</dbReference>
<reference evidence="4 6" key="1">
    <citation type="submission" date="2019-09" db="EMBL/GenBank/DDBJ databases">
        <title>Draft genome sequence assemblies of isolates from the urinary tract.</title>
        <authorList>
            <person name="Mores C.R."/>
            <person name="Putonti C."/>
            <person name="Wolfe A.J."/>
        </authorList>
    </citation>
    <scope>NUCLEOTIDE SEQUENCE [LARGE SCALE GENOMIC DNA]</scope>
    <source>
        <strain evidence="4 6">UMB246</strain>
    </source>
</reference>
<dbReference type="OrthoDB" id="9779408at2"/>
<evidence type="ECO:0000313" key="6">
    <source>
        <dbReference type="Proteomes" id="UP000327236"/>
    </source>
</evidence>
<keyword evidence="2 5" id="KW-0413">Isomerase</keyword>
<proteinExistence type="inferred from homology"/>
<dbReference type="EMBL" id="JBBVUL010000001">
    <property type="protein sequence ID" value="MEL0564462.1"/>
    <property type="molecule type" value="Genomic_DNA"/>
</dbReference>
<reference evidence="5 7" key="2">
    <citation type="submission" date="2024-04" db="EMBL/GenBank/DDBJ databases">
        <title>Three lactobacilli isolated from voided urine samples from females with type 2 diabetes.</title>
        <authorList>
            <person name="Kula A."/>
            <person name="Stegman N."/>
            <person name="Putonti C."/>
        </authorList>
    </citation>
    <scope>NUCLEOTIDE SEQUENCE [LARGE SCALE GENOMIC DNA]</scope>
    <source>
        <strain evidence="5 7">1855</strain>
    </source>
</reference>
<dbReference type="Proteomes" id="UP000327236">
    <property type="component" value="Unassembled WGS sequence"/>
</dbReference>
<dbReference type="InterPro" id="IPR011013">
    <property type="entry name" value="Gal_mutarotase_sf_dom"/>
</dbReference>
<dbReference type="GeneID" id="31742673"/>
<dbReference type="Proteomes" id="UP001385848">
    <property type="component" value="Unassembled WGS sequence"/>
</dbReference>
<dbReference type="EMBL" id="VYWW01000003">
    <property type="protein sequence ID" value="KAA9324065.1"/>
    <property type="molecule type" value="Genomic_DNA"/>
</dbReference>
<organism evidence="4 6">
    <name type="scientific">Lactobacillus jensenii</name>
    <dbReference type="NCBI Taxonomy" id="109790"/>
    <lineage>
        <taxon>Bacteria</taxon>
        <taxon>Bacillati</taxon>
        <taxon>Bacillota</taxon>
        <taxon>Bacilli</taxon>
        <taxon>Lactobacillales</taxon>
        <taxon>Lactobacillaceae</taxon>
        <taxon>Lactobacillus</taxon>
    </lineage>
</organism>
<dbReference type="InterPro" id="IPR014718">
    <property type="entry name" value="GH-type_carb-bd"/>
</dbReference>
<comment type="similarity">
    <text evidence="1">Belongs to the aldose epimerase family.</text>
</comment>
<dbReference type="PANTHER" id="PTHR10091:SF0">
    <property type="entry name" value="GALACTOSE MUTAROTASE"/>
    <property type="match status" value="1"/>
</dbReference>
<evidence type="ECO:0000313" key="4">
    <source>
        <dbReference type="EMBL" id="KAA9324065.1"/>
    </source>
</evidence>
<evidence type="ECO:0000256" key="3">
    <source>
        <dbReference type="ARBA" id="ARBA00023277"/>
    </source>
</evidence>
<dbReference type="Gene3D" id="2.70.98.10">
    <property type="match status" value="1"/>
</dbReference>
<sequence length="336" mass="37716">MEIKIEKYGQYLEKNLYEFTLINNQGLVVKLLNYGATLEKVLMPSKAGLQNMVLSLPSRLDYSKERNFLGGTVGRIVGRIHGHTWNLGNKKVVLAMNEEKNHIHGGIDGLDQQVYNFQFKKSSKEIEVTFIYLDPAEHNSYPGNVKVKVKYILNNNNQLKYQIRALSDETTLFNPTNHTYFALDQPNNISDTTLTIAADYFKPLDNEHLPYKGWQSVDKTAFDFRNGQKLANVINSDDSQILAEGGLNHPFLLNNGSDFAAKLETAEHAVTVKTTAPSVVVYTANHFNKTGIANNIDKFAGVALECQYPPVSGSDVSAITLLAGEEFYLENIWNFE</sequence>
<name>A0A5N1IEK6_LACJE</name>
<evidence type="ECO:0000313" key="7">
    <source>
        <dbReference type="Proteomes" id="UP001385848"/>
    </source>
</evidence>
<accession>A0A5N1IEK6</accession>
<evidence type="ECO:0000256" key="2">
    <source>
        <dbReference type="ARBA" id="ARBA00023235"/>
    </source>
</evidence>
<dbReference type="EC" id="5.1.3.-" evidence="5"/>
<dbReference type="RefSeq" id="WP_006587965.1">
    <property type="nucleotide sequence ID" value="NZ_CATOUV010000001.1"/>
</dbReference>
<gene>
    <name evidence="5" type="ORF">AAC431_00790</name>
    <name evidence="4" type="ORF">F6H94_00905</name>
</gene>
<dbReference type="CDD" id="cd09019">
    <property type="entry name" value="galactose_mutarotase_like"/>
    <property type="match status" value="1"/>
</dbReference>
<dbReference type="SUPFAM" id="SSF74650">
    <property type="entry name" value="Galactose mutarotase-like"/>
    <property type="match status" value="1"/>
</dbReference>
<dbReference type="GO" id="GO:0004034">
    <property type="term" value="F:aldose 1-epimerase activity"/>
    <property type="evidence" value="ECO:0007669"/>
    <property type="project" value="TreeGrafter"/>
</dbReference>